<evidence type="ECO:0000256" key="1">
    <source>
        <dbReference type="SAM" id="Phobius"/>
    </source>
</evidence>
<feature type="transmembrane region" description="Helical" evidence="1">
    <location>
        <begin position="78"/>
        <end position="111"/>
    </location>
</feature>
<dbReference type="AlphaFoldDB" id="A0A0N0LUM0"/>
<evidence type="ECO:0000313" key="2">
    <source>
        <dbReference type="EMBL" id="KPH56559.1"/>
    </source>
</evidence>
<dbReference type="PATRIC" id="fig|35818.11.peg.2"/>
<feature type="transmembrane region" description="Helical" evidence="1">
    <location>
        <begin position="52"/>
        <end position="71"/>
    </location>
</feature>
<keyword evidence="1" id="KW-1133">Transmembrane helix</keyword>
<feature type="transmembrane region" description="Helical" evidence="1">
    <location>
        <begin position="117"/>
        <end position="141"/>
    </location>
</feature>
<organism evidence="2 3">
    <name type="scientific">Helicobacter pullorum</name>
    <dbReference type="NCBI Taxonomy" id="35818"/>
    <lineage>
        <taxon>Bacteria</taxon>
        <taxon>Pseudomonadati</taxon>
        <taxon>Campylobacterota</taxon>
        <taxon>Epsilonproteobacteria</taxon>
        <taxon>Campylobacterales</taxon>
        <taxon>Helicobacteraceae</taxon>
        <taxon>Helicobacter</taxon>
    </lineage>
</organism>
<proteinExistence type="predicted"/>
<evidence type="ECO:0000313" key="3">
    <source>
        <dbReference type="Proteomes" id="UP000037997"/>
    </source>
</evidence>
<comment type="caution">
    <text evidence="2">The sequence shown here is derived from an EMBL/GenBank/DDBJ whole genome shotgun (WGS) entry which is preliminary data.</text>
</comment>
<keyword evidence="1" id="KW-0812">Transmembrane</keyword>
<gene>
    <name evidence="2" type="ORF">HPU229334_00010</name>
</gene>
<dbReference type="EMBL" id="JNOC01000001">
    <property type="protein sequence ID" value="KPH56559.1"/>
    <property type="molecule type" value="Genomic_DNA"/>
</dbReference>
<reference evidence="2 3" key="1">
    <citation type="submission" date="2014-06" db="EMBL/GenBank/DDBJ databases">
        <title>Helicobacter pullorum isolates in fresh chicken meat - phenotypic and genotypic features.</title>
        <authorList>
            <person name="Borges V."/>
            <person name="Santos A."/>
            <person name="Correia C.B."/>
            <person name="Saraiva M."/>
            <person name="Menard A."/>
            <person name="Vieira L."/>
            <person name="Sampaio D.A."/>
            <person name="Gomes J.P."/>
            <person name="Oleastro M."/>
        </authorList>
    </citation>
    <scope>NUCLEOTIDE SEQUENCE [LARGE SCALE GENOMIC DNA]</scope>
    <source>
        <strain evidence="2 3">229334/12</strain>
    </source>
</reference>
<protein>
    <submittedName>
        <fullName evidence="2">Uncharacterized protein</fullName>
    </submittedName>
</protein>
<dbReference type="Proteomes" id="UP000037997">
    <property type="component" value="Unassembled WGS sequence"/>
</dbReference>
<sequence length="148" mass="16935">MNLPIYSNLKAKLESKGLDSTTSGQIAWLGFSGVISVICSFIIALLSAMDFISIFLFIFLSFLFWTILAFLHKQFISLGFLFFISFFVAVLTDNNILFIIGAFVGLLFWFLTNKLPIRIKLLLSFLFLIFGLIWFILFFVFTNKIILA</sequence>
<keyword evidence="1" id="KW-0472">Membrane</keyword>
<name>A0A0N0LUM0_9HELI</name>
<accession>A0A0N0LUM0</accession>
<feature type="transmembrane region" description="Helical" evidence="1">
    <location>
        <begin position="26"/>
        <end position="46"/>
    </location>
</feature>